<sequence>MNWYLCSLWEKAQLIQRARLWTEAVASVISMEDMFNQFTSRFALTEEERLEVVVDSRETLAVKTTRFLLIGKLLANKPYNKEAFKRTMANLWKPKARVTIVDIGHDRFSFAFPSQDERTKILSGGPWFQQYVFSPEYRKPVGRRFGLSPEHPRIFSVPTMEEETTEEVNEGDALPLISHNRAAVITVREINSTPLPHADMGGNHNCIMDTSSLARDRYGIQ</sequence>
<accession>A0A314Y158</accession>
<feature type="domain" description="DUF4283" evidence="1">
    <location>
        <begin position="67"/>
        <end position="128"/>
    </location>
</feature>
<dbReference type="AlphaFoldDB" id="A0A314Y158"/>
<organism evidence="2 3">
    <name type="scientific">Prunus yedoensis var. nudiflora</name>
    <dbReference type="NCBI Taxonomy" id="2094558"/>
    <lineage>
        <taxon>Eukaryota</taxon>
        <taxon>Viridiplantae</taxon>
        <taxon>Streptophyta</taxon>
        <taxon>Embryophyta</taxon>
        <taxon>Tracheophyta</taxon>
        <taxon>Spermatophyta</taxon>
        <taxon>Magnoliopsida</taxon>
        <taxon>eudicotyledons</taxon>
        <taxon>Gunneridae</taxon>
        <taxon>Pentapetalae</taxon>
        <taxon>rosids</taxon>
        <taxon>fabids</taxon>
        <taxon>Rosales</taxon>
        <taxon>Rosaceae</taxon>
        <taxon>Amygdaloideae</taxon>
        <taxon>Amygdaleae</taxon>
        <taxon>Prunus</taxon>
    </lineage>
</organism>
<protein>
    <recommendedName>
        <fullName evidence="1">DUF4283 domain-containing protein</fullName>
    </recommendedName>
</protein>
<proteinExistence type="predicted"/>
<keyword evidence="3" id="KW-1185">Reference proteome</keyword>
<dbReference type="EMBL" id="PJQY01001750">
    <property type="protein sequence ID" value="PQP99982.1"/>
    <property type="molecule type" value="Genomic_DNA"/>
</dbReference>
<gene>
    <name evidence="2" type="ORF">Pyn_18004</name>
</gene>
<evidence type="ECO:0000313" key="2">
    <source>
        <dbReference type="EMBL" id="PQP99982.1"/>
    </source>
</evidence>
<reference evidence="2 3" key="1">
    <citation type="submission" date="2018-02" db="EMBL/GenBank/DDBJ databases">
        <title>Draft genome of wild Prunus yedoensis var. nudiflora.</title>
        <authorList>
            <person name="Baek S."/>
            <person name="Kim J.-H."/>
            <person name="Choi K."/>
            <person name="Kim G.-B."/>
            <person name="Cho A."/>
            <person name="Jang H."/>
            <person name="Shin C.-H."/>
            <person name="Yu H.-J."/>
            <person name="Mun J.-H."/>
        </authorList>
    </citation>
    <scope>NUCLEOTIDE SEQUENCE [LARGE SCALE GENOMIC DNA]</scope>
    <source>
        <strain evidence="3">cv. Jeju island</strain>
        <tissue evidence="2">Leaf</tissue>
    </source>
</reference>
<dbReference type="Pfam" id="PF14111">
    <property type="entry name" value="DUF4283"/>
    <property type="match status" value="1"/>
</dbReference>
<comment type="caution">
    <text evidence="2">The sequence shown here is derived from an EMBL/GenBank/DDBJ whole genome shotgun (WGS) entry which is preliminary data.</text>
</comment>
<dbReference type="Proteomes" id="UP000250321">
    <property type="component" value="Unassembled WGS sequence"/>
</dbReference>
<dbReference type="InterPro" id="IPR025558">
    <property type="entry name" value="DUF4283"/>
</dbReference>
<name>A0A314Y158_PRUYE</name>
<evidence type="ECO:0000313" key="3">
    <source>
        <dbReference type="Proteomes" id="UP000250321"/>
    </source>
</evidence>
<dbReference type="OrthoDB" id="1749353at2759"/>
<evidence type="ECO:0000259" key="1">
    <source>
        <dbReference type="Pfam" id="PF14111"/>
    </source>
</evidence>